<evidence type="ECO:0000313" key="2">
    <source>
        <dbReference type="Proteomes" id="UP000523196"/>
    </source>
</evidence>
<keyword evidence="2" id="KW-1185">Reference proteome</keyword>
<dbReference type="InterPro" id="IPR016893">
    <property type="entry name" value="UCP028589"/>
</dbReference>
<reference evidence="1 2" key="1">
    <citation type="submission" date="2020-08" db="EMBL/GenBank/DDBJ databases">
        <authorList>
            <person name="Xu S."/>
            <person name="Li A."/>
        </authorList>
    </citation>
    <scope>NUCLEOTIDE SEQUENCE [LARGE SCALE GENOMIC DNA]</scope>
    <source>
        <strain evidence="1 2">119BY6-57</strain>
    </source>
</reference>
<gene>
    <name evidence="1" type="ORF">H4F98_15005</name>
</gene>
<dbReference type="Proteomes" id="UP000523196">
    <property type="component" value="Unassembled WGS sequence"/>
</dbReference>
<comment type="caution">
    <text evidence="1">The sequence shown here is derived from an EMBL/GenBank/DDBJ whole genome shotgun (WGS) entry which is preliminary data.</text>
</comment>
<dbReference type="EMBL" id="JACHTF010000020">
    <property type="protein sequence ID" value="MBB1061882.1"/>
    <property type="molecule type" value="Genomic_DNA"/>
</dbReference>
<dbReference type="AlphaFoldDB" id="A0A7W3TP32"/>
<accession>A0A7W3TP32</accession>
<organism evidence="1 2">
    <name type="scientific">Marilutibacter spongiae</name>
    <dbReference type="NCBI Taxonomy" id="2025720"/>
    <lineage>
        <taxon>Bacteria</taxon>
        <taxon>Pseudomonadati</taxon>
        <taxon>Pseudomonadota</taxon>
        <taxon>Gammaproteobacteria</taxon>
        <taxon>Lysobacterales</taxon>
        <taxon>Lysobacteraceae</taxon>
        <taxon>Marilutibacter</taxon>
    </lineage>
</organism>
<dbReference type="PIRSF" id="PIRSF028589">
    <property type="entry name" value="UCP028589"/>
    <property type="match status" value="1"/>
</dbReference>
<evidence type="ECO:0000313" key="1">
    <source>
        <dbReference type="EMBL" id="MBB1061882.1"/>
    </source>
</evidence>
<sequence>MKDFSFQGRIELGTRLAGPKPGKLFWVGDQSSCDLTFETDTEDRTETYSGNRLQSAQLTTATRVSLGLVLRYGTAENLQLGLYATPNNVAGASVTDEALPDALVAGDRIVLAKGANVSALTLNDATPAPVDSGDFVLENAAGGIVRIIDPTGYTQPLTADYTHEAFTSLPFFTAPPPERYLYLHGVNTLDNSPVRLHLYRVKFQPIASLPLINSSFGEISLTGTALFDSEGALDPTLGGFGRMEIPQES</sequence>
<dbReference type="RefSeq" id="WP_182688650.1">
    <property type="nucleotide sequence ID" value="NZ_JACHTF010000020.1"/>
</dbReference>
<protein>
    <submittedName>
        <fullName evidence="1">Uncharacterized protein</fullName>
    </submittedName>
</protein>
<name>A0A7W3TP32_9GAMM</name>
<proteinExistence type="predicted"/>